<gene>
    <name evidence="1" type="ORF">JD82_03532</name>
</gene>
<evidence type="ECO:0000313" key="2">
    <source>
        <dbReference type="Proteomes" id="UP000317303"/>
    </source>
</evidence>
<evidence type="ECO:0008006" key="3">
    <source>
        <dbReference type="Google" id="ProtNLM"/>
    </source>
</evidence>
<reference evidence="1 2" key="1">
    <citation type="submission" date="2019-07" db="EMBL/GenBank/DDBJ databases">
        <title>R&amp;d 2014.</title>
        <authorList>
            <person name="Klenk H.-P."/>
        </authorList>
    </citation>
    <scope>NUCLEOTIDE SEQUENCE [LARGE SCALE GENOMIC DNA]</scope>
    <source>
        <strain evidence="1 2">DSM 43194</strain>
    </source>
</reference>
<dbReference type="EMBL" id="VLJV01000001">
    <property type="protein sequence ID" value="TWH21666.1"/>
    <property type="molecule type" value="Genomic_DNA"/>
</dbReference>
<evidence type="ECO:0000313" key="1">
    <source>
        <dbReference type="EMBL" id="TWH21666.1"/>
    </source>
</evidence>
<accession>A0A660CEB3</accession>
<comment type="caution">
    <text evidence="1">The sequence shown here is derived from an EMBL/GenBank/DDBJ whole genome shotgun (WGS) entry which is preliminary data.</text>
</comment>
<dbReference type="Proteomes" id="UP000317303">
    <property type="component" value="Unassembled WGS sequence"/>
</dbReference>
<name>A0A660CEB3_9PSEU</name>
<organism evidence="1 2">
    <name type="scientific">Prauserella rugosa</name>
    <dbReference type="NCBI Taxonomy" id="43354"/>
    <lineage>
        <taxon>Bacteria</taxon>
        <taxon>Bacillati</taxon>
        <taxon>Actinomycetota</taxon>
        <taxon>Actinomycetes</taxon>
        <taxon>Pseudonocardiales</taxon>
        <taxon>Pseudonocardiaceae</taxon>
        <taxon>Prauserella</taxon>
    </lineage>
</organism>
<proteinExistence type="predicted"/>
<protein>
    <recommendedName>
        <fullName evidence="3">Transcriptional regulator, AbiEi antitoxin, Type IV TA system</fullName>
    </recommendedName>
</protein>
<sequence>MRAATLQAQTVNKSTVYRRCLPGGPWRWVLPGVIVLQNSPPTADQRLVAALLYGGPHTLITGLEACRRQGLRLGDMPPDDRVHILVPHARRVRSTGYVLVERTVRMPTGRSIGEIPVAPVMRASLDAARRIRAETPVANLLFEAVQRGGCTPAALSAELDLGNSRGSAIPRQVLKKITPLRSVAELNAKQLAESCSRPPTHWNPKLYTSDGHYIATPDAWWDDVGLAWEIDSVDFHYSRDAYGRTVRRNSRYGQAGVPVVQTLPSQMSSNPVGVERELEVAYQAASERGRADVRVVPDNAGVHGQGNPAA</sequence>
<keyword evidence="2" id="KW-1185">Reference proteome</keyword>
<dbReference type="AlphaFoldDB" id="A0A660CEB3"/>